<dbReference type="InterPro" id="IPR013094">
    <property type="entry name" value="AB_hydrolase_3"/>
</dbReference>
<keyword evidence="2" id="KW-0378">Hydrolase</keyword>
<evidence type="ECO:0000313" key="5">
    <source>
        <dbReference type="Proteomes" id="UP001234581"/>
    </source>
</evidence>
<dbReference type="InterPro" id="IPR050300">
    <property type="entry name" value="GDXG_lipolytic_enzyme"/>
</dbReference>
<dbReference type="PANTHER" id="PTHR48081:SF8">
    <property type="entry name" value="ALPHA_BETA HYDROLASE FOLD-3 DOMAIN-CONTAINING PROTEIN-RELATED"/>
    <property type="match status" value="1"/>
</dbReference>
<sequence length="353" mass="40255">MRDQSLTCSLQFWRMGLNQLRWICTPPSDAIIVPFAIPVQTRELPGILKDVDQQENGTRIIEAEWIKAPTPSTPIDQQQHHHQNKQYPYKRFWHRYLPYTRPELMSTPCDTTSNAKEEKVVLFIHGGGYVAMSCETHRYLTYKISKATGRNVLAFNYRLAPEVKFPGALYDTVQAYLHLIDDLHMDPKHITIMGDSAGGGLCMALSLYLRDHGAPLSEAMVLLSPWVDLTFGFPSWANAEAHDCLPPKPACWDKNPAMLYLGKENHEELCRHPYVSPIYASNFNDLPATLIQSGGCEALRDEIVELVRKLKDSRMSTIVQHEQYEDMPHVFQLFPLSQSQKAIDSIGRFVRSL</sequence>
<dbReference type="GO" id="GO:0016787">
    <property type="term" value="F:hydrolase activity"/>
    <property type="evidence" value="ECO:0007669"/>
    <property type="project" value="UniProtKB-KW"/>
</dbReference>
<dbReference type="RefSeq" id="XP_058347618.1">
    <property type="nucleotide sequence ID" value="XM_058481761.1"/>
</dbReference>
<dbReference type="PANTHER" id="PTHR48081">
    <property type="entry name" value="AB HYDROLASE SUPERFAMILY PROTEIN C4A8.06C"/>
    <property type="match status" value="1"/>
</dbReference>
<evidence type="ECO:0000313" key="4">
    <source>
        <dbReference type="EMBL" id="KAJ8662705.1"/>
    </source>
</evidence>
<evidence type="ECO:0000259" key="3">
    <source>
        <dbReference type="Pfam" id="PF07859"/>
    </source>
</evidence>
<dbReference type="InterPro" id="IPR002168">
    <property type="entry name" value="Lipase_GDXG_HIS_AS"/>
</dbReference>
<feature type="domain" description="Alpha/beta hydrolase fold-3" evidence="3">
    <location>
        <begin position="121"/>
        <end position="332"/>
    </location>
</feature>
<protein>
    <recommendedName>
        <fullName evidence="3">Alpha/beta hydrolase fold-3 domain-containing protein</fullName>
    </recommendedName>
</protein>
<dbReference type="GeneID" id="83209087"/>
<evidence type="ECO:0000256" key="2">
    <source>
        <dbReference type="ARBA" id="ARBA00022801"/>
    </source>
</evidence>
<organism evidence="4 5">
    <name type="scientific">Lichtheimia ornata</name>
    <dbReference type="NCBI Taxonomy" id="688661"/>
    <lineage>
        <taxon>Eukaryota</taxon>
        <taxon>Fungi</taxon>
        <taxon>Fungi incertae sedis</taxon>
        <taxon>Mucoromycota</taxon>
        <taxon>Mucoromycotina</taxon>
        <taxon>Mucoromycetes</taxon>
        <taxon>Mucorales</taxon>
        <taxon>Lichtheimiaceae</taxon>
        <taxon>Lichtheimia</taxon>
    </lineage>
</organism>
<dbReference type="Pfam" id="PF07859">
    <property type="entry name" value="Abhydrolase_3"/>
    <property type="match status" value="1"/>
</dbReference>
<evidence type="ECO:0000256" key="1">
    <source>
        <dbReference type="ARBA" id="ARBA00010515"/>
    </source>
</evidence>
<dbReference type="Gene3D" id="3.40.50.1820">
    <property type="entry name" value="alpha/beta hydrolase"/>
    <property type="match status" value="1"/>
</dbReference>
<dbReference type="SUPFAM" id="SSF53474">
    <property type="entry name" value="alpha/beta-Hydrolases"/>
    <property type="match status" value="1"/>
</dbReference>
<comment type="similarity">
    <text evidence="1">Belongs to the 'GDXG' lipolytic enzyme family.</text>
</comment>
<dbReference type="EMBL" id="JARTCD010000004">
    <property type="protein sequence ID" value="KAJ8662705.1"/>
    <property type="molecule type" value="Genomic_DNA"/>
</dbReference>
<dbReference type="Proteomes" id="UP001234581">
    <property type="component" value="Unassembled WGS sequence"/>
</dbReference>
<comment type="caution">
    <text evidence="4">The sequence shown here is derived from an EMBL/GenBank/DDBJ whole genome shotgun (WGS) entry which is preliminary data.</text>
</comment>
<keyword evidence="5" id="KW-1185">Reference proteome</keyword>
<dbReference type="PROSITE" id="PS01173">
    <property type="entry name" value="LIPASE_GDXG_HIS"/>
    <property type="match status" value="1"/>
</dbReference>
<dbReference type="AlphaFoldDB" id="A0AAD7Y1G2"/>
<dbReference type="InterPro" id="IPR029058">
    <property type="entry name" value="AB_hydrolase_fold"/>
</dbReference>
<accession>A0AAD7Y1G2</accession>
<reference evidence="4 5" key="1">
    <citation type="submission" date="2023-03" db="EMBL/GenBank/DDBJ databases">
        <title>Genome sequence of Lichtheimia ornata CBS 291.66.</title>
        <authorList>
            <person name="Mohabir J.T."/>
            <person name="Shea T.P."/>
            <person name="Kurbessoian T."/>
            <person name="Berby B."/>
            <person name="Fontaine J."/>
            <person name="Livny J."/>
            <person name="Gnirke A."/>
            <person name="Stajich J.E."/>
            <person name="Cuomo C.A."/>
        </authorList>
    </citation>
    <scope>NUCLEOTIDE SEQUENCE [LARGE SCALE GENOMIC DNA]</scope>
    <source>
        <strain evidence="4">CBS 291.66</strain>
    </source>
</reference>
<gene>
    <name evidence="4" type="ORF">O0I10_001669</name>
</gene>
<proteinExistence type="inferred from homology"/>
<name>A0AAD7Y1G2_9FUNG</name>